<evidence type="ECO:0000313" key="2">
    <source>
        <dbReference type="Proteomes" id="UP001407347"/>
    </source>
</evidence>
<keyword evidence="2" id="KW-1185">Reference proteome</keyword>
<dbReference type="EMBL" id="JAQYXP010000004">
    <property type="protein sequence ID" value="MEN3238102.1"/>
    <property type="molecule type" value="Genomic_DNA"/>
</dbReference>
<evidence type="ECO:0000313" key="1">
    <source>
        <dbReference type="EMBL" id="MEN3238102.1"/>
    </source>
</evidence>
<comment type="caution">
    <text evidence="1">The sequence shown here is derived from an EMBL/GenBank/DDBJ whole genome shotgun (WGS) entry which is preliminary data.</text>
</comment>
<sequence length="83" mass="9259">MIRLYLVSGFFCILSPNDSITACWAVYLTVETNPHWIFDTLRYGHAPVMATIRVLLLTRAASMLGLVARFGDLTALLGASERR</sequence>
<dbReference type="RefSeq" id="WP_060851183.1">
    <property type="nucleotide sequence ID" value="NZ_JAQYXP010000004.1"/>
</dbReference>
<gene>
    <name evidence="1" type="ORF">PUR29_32095</name>
</gene>
<accession>A0ABV0A2Q1</accession>
<reference evidence="1 2" key="1">
    <citation type="journal article" date="2023" name="PLoS ONE">
        <title>Complete genome assembly of Hawai'i environmental nontuberculous mycobacteria reveals unexpected co-isolation with methylobacteria.</title>
        <authorList>
            <person name="Hendrix J."/>
            <person name="Epperson L.E."/>
            <person name="Tong E.I."/>
            <person name="Chan Y.L."/>
            <person name="Hasan N.A."/>
            <person name="Dawrs S.N."/>
            <person name="Norton G.J."/>
            <person name="Virdi R."/>
            <person name="Crooks J.L."/>
            <person name="Chan E.D."/>
            <person name="Honda J.R."/>
            <person name="Strong M."/>
        </authorList>
    </citation>
    <scope>NUCLEOTIDE SEQUENCE [LARGE SCALE GENOMIC DNA]</scope>
    <source>
        <strain evidence="1 2">NJH_HI04-1</strain>
    </source>
</reference>
<dbReference type="Proteomes" id="UP001407347">
    <property type="component" value="Unassembled WGS sequence"/>
</dbReference>
<protein>
    <submittedName>
        <fullName evidence="1">Uncharacterized protein</fullName>
    </submittedName>
</protein>
<proteinExistence type="predicted"/>
<organism evidence="1 2">
    <name type="scientific">Methylobacterium ajmalii</name>
    <dbReference type="NCBI Taxonomy" id="2738439"/>
    <lineage>
        <taxon>Bacteria</taxon>
        <taxon>Pseudomonadati</taxon>
        <taxon>Pseudomonadota</taxon>
        <taxon>Alphaproteobacteria</taxon>
        <taxon>Hyphomicrobiales</taxon>
        <taxon>Methylobacteriaceae</taxon>
        <taxon>Methylobacterium</taxon>
    </lineage>
</organism>
<name>A0ABV0A2Q1_9HYPH</name>